<evidence type="ECO:0000256" key="8">
    <source>
        <dbReference type="SAM" id="MobiDB-lite"/>
    </source>
</evidence>
<evidence type="ECO:0000256" key="1">
    <source>
        <dbReference type="ARBA" id="ARBA00004127"/>
    </source>
</evidence>
<feature type="transmembrane region" description="Helical" evidence="9">
    <location>
        <begin position="372"/>
        <end position="393"/>
    </location>
</feature>
<feature type="region of interest" description="Disordered" evidence="8">
    <location>
        <begin position="1"/>
        <end position="32"/>
    </location>
</feature>
<dbReference type="AlphaFoldDB" id="A0A8H3X3H3"/>
<dbReference type="SUPFAM" id="SSF103473">
    <property type="entry name" value="MFS general substrate transporter"/>
    <property type="match status" value="1"/>
</dbReference>
<dbReference type="InterPro" id="IPR011701">
    <property type="entry name" value="MFS"/>
</dbReference>
<evidence type="ECO:0000259" key="10">
    <source>
        <dbReference type="PROSITE" id="PS50850"/>
    </source>
</evidence>
<feature type="transmembrane region" description="Helical" evidence="9">
    <location>
        <begin position="307"/>
        <end position="327"/>
    </location>
</feature>
<name>A0A8H3X3H3_GIGMA</name>
<gene>
    <name evidence="11" type="ORF">F8M41_008988</name>
</gene>
<dbReference type="EMBL" id="WTPW01001959">
    <property type="protein sequence ID" value="KAF0404947.1"/>
    <property type="molecule type" value="Genomic_DNA"/>
</dbReference>
<dbReference type="PRINTS" id="PR01036">
    <property type="entry name" value="TCRTETB"/>
</dbReference>
<comment type="subcellular location">
    <subcellularLocation>
        <location evidence="1">Endomembrane system</location>
        <topology evidence="1">Multi-pass membrane protein</topology>
    </subcellularLocation>
</comment>
<feature type="compositionally biased region" description="Polar residues" evidence="8">
    <location>
        <begin position="23"/>
        <end position="32"/>
    </location>
</feature>
<dbReference type="PROSITE" id="PS00217">
    <property type="entry name" value="SUGAR_TRANSPORT_2"/>
    <property type="match status" value="1"/>
</dbReference>
<proteinExistence type="inferred from homology"/>
<dbReference type="Proteomes" id="UP000439903">
    <property type="component" value="Unassembled WGS sequence"/>
</dbReference>
<evidence type="ECO:0000256" key="3">
    <source>
        <dbReference type="ARBA" id="ARBA00022448"/>
    </source>
</evidence>
<dbReference type="GO" id="GO:0022857">
    <property type="term" value="F:transmembrane transporter activity"/>
    <property type="evidence" value="ECO:0007669"/>
    <property type="project" value="InterPro"/>
</dbReference>
<dbReference type="InterPro" id="IPR020846">
    <property type="entry name" value="MFS_dom"/>
</dbReference>
<keyword evidence="5 9" id="KW-1133">Transmembrane helix</keyword>
<feature type="transmembrane region" description="Helical" evidence="9">
    <location>
        <begin position="267"/>
        <end position="286"/>
    </location>
</feature>
<feature type="compositionally biased region" description="Basic and acidic residues" evidence="8">
    <location>
        <begin position="1"/>
        <end position="21"/>
    </location>
</feature>
<dbReference type="PANTHER" id="PTHR23501:SF191">
    <property type="entry name" value="VACUOLAR BASIC AMINO ACID TRANSPORTER 4"/>
    <property type="match status" value="1"/>
</dbReference>
<protein>
    <recommendedName>
        <fullName evidence="7">MFS-type drug efflux transporter P55</fullName>
    </recommendedName>
</protein>
<dbReference type="InterPro" id="IPR005829">
    <property type="entry name" value="Sugar_transporter_CS"/>
</dbReference>
<evidence type="ECO:0000256" key="7">
    <source>
        <dbReference type="ARBA" id="ARBA00044273"/>
    </source>
</evidence>
<accession>A0A8H3X3H3</accession>
<feature type="domain" description="Major facilitator superfamily (MFS) profile" evidence="10">
    <location>
        <begin position="47"/>
        <end position="494"/>
    </location>
</feature>
<evidence type="ECO:0000256" key="5">
    <source>
        <dbReference type="ARBA" id="ARBA00022989"/>
    </source>
</evidence>
<feature type="transmembrane region" description="Helical" evidence="9">
    <location>
        <begin position="44"/>
        <end position="70"/>
    </location>
</feature>
<keyword evidence="3" id="KW-0813">Transport</keyword>
<comment type="similarity">
    <text evidence="2">Belongs to the major facilitator superfamily.</text>
</comment>
<keyword evidence="4 9" id="KW-0812">Transmembrane</keyword>
<evidence type="ECO:0000256" key="6">
    <source>
        <dbReference type="ARBA" id="ARBA00023136"/>
    </source>
</evidence>
<evidence type="ECO:0000256" key="4">
    <source>
        <dbReference type="ARBA" id="ARBA00022692"/>
    </source>
</evidence>
<dbReference type="Gene3D" id="1.20.1250.20">
    <property type="entry name" value="MFS general substrate transporter like domains"/>
    <property type="match status" value="2"/>
</dbReference>
<feature type="transmembrane region" description="Helical" evidence="9">
    <location>
        <begin position="467"/>
        <end position="487"/>
    </location>
</feature>
<feature type="transmembrane region" description="Helical" evidence="9">
    <location>
        <begin position="112"/>
        <end position="131"/>
    </location>
</feature>
<dbReference type="InterPro" id="IPR036259">
    <property type="entry name" value="MFS_trans_sf"/>
</dbReference>
<dbReference type="PROSITE" id="PS00139">
    <property type="entry name" value="THIOL_PROTEASE_CYS"/>
    <property type="match status" value="1"/>
</dbReference>
<feature type="transmembrane region" description="Helical" evidence="9">
    <location>
        <begin position="347"/>
        <end position="365"/>
    </location>
</feature>
<sequence>MIQDEPKKEITVDVKDKDAETHPVSTDNVQSHNKPKYEMKKAQLLLVFVGLSLAILSAALDQIIISTTLPAIALEFRSLDEIAWIGTAYLLAATAFQPTYGKLSDVFGRKPIFLMTICLLELGLLLCGLSINLTMLIISRVIVGLGGGGIIALAQIIITEIVSINERGKYQGTIGACWGIASIAGPLLGGALTDKFSWRWAFFVNLPIGAIAFISIFFLLHIPNPTGSIWAKFKLIDWWGTFTLVVSTILLLLSLNWGGSKYAWNNPIIIILLCFGGIGYIIFALVEWKVAKDPLAPGRLFKNPKTAAYFGLNFFNGMGLFSLMYFIPLYFQVVKSESATTSGLELIPYMLGVVSAYIFSGQLISRTTYFSYGLICAFGSILMAVGGGLIGVVEYKDMAIVTSLLQFYESMGTVFGVAIMGTVFNNVFNSNLPPQYQGKISLHDFDSSTLGQIPDVIVQTFVLAFDVAFKVVIGMGSFAFILSLFMIKVKPHRDDPKRSESPLALD</sequence>
<dbReference type="InterPro" id="IPR000169">
    <property type="entry name" value="Pept_cys_AS"/>
</dbReference>
<evidence type="ECO:0000256" key="2">
    <source>
        <dbReference type="ARBA" id="ARBA00008335"/>
    </source>
</evidence>
<reference evidence="11 12" key="1">
    <citation type="journal article" date="2019" name="Environ. Microbiol.">
        <title>At the nexus of three kingdoms: the genome of the mycorrhizal fungus Gigaspora margarita provides insights into plant, endobacterial and fungal interactions.</title>
        <authorList>
            <person name="Venice F."/>
            <person name="Ghignone S."/>
            <person name="Salvioli di Fossalunga A."/>
            <person name="Amselem J."/>
            <person name="Novero M."/>
            <person name="Xianan X."/>
            <person name="Sedzielewska Toro K."/>
            <person name="Morin E."/>
            <person name="Lipzen A."/>
            <person name="Grigoriev I.V."/>
            <person name="Henrissat B."/>
            <person name="Martin F.M."/>
            <person name="Bonfante P."/>
        </authorList>
    </citation>
    <scope>NUCLEOTIDE SEQUENCE [LARGE SCALE GENOMIC DNA]</scope>
    <source>
        <strain evidence="11 12">BEG34</strain>
    </source>
</reference>
<feature type="transmembrane region" description="Helical" evidence="9">
    <location>
        <begin position="235"/>
        <end position="255"/>
    </location>
</feature>
<evidence type="ECO:0000256" key="9">
    <source>
        <dbReference type="SAM" id="Phobius"/>
    </source>
</evidence>
<dbReference type="Pfam" id="PF07690">
    <property type="entry name" value="MFS_1"/>
    <property type="match status" value="1"/>
</dbReference>
<dbReference type="GO" id="GO:0012505">
    <property type="term" value="C:endomembrane system"/>
    <property type="evidence" value="ECO:0007669"/>
    <property type="project" value="UniProtKB-SubCell"/>
</dbReference>
<dbReference type="GO" id="GO:0005886">
    <property type="term" value="C:plasma membrane"/>
    <property type="evidence" value="ECO:0007669"/>
    <property type="project" value="TreeGrafter"/>
</dbReference>
<keyword evidence="6 9" id="KW-0472">Membrane</keyword>
<organism evidence="11 12">
    <name type="scientific">Gigaspora margarita</name>
    <dbReference type="NCBI Taxonomy" id="4874"/>
    <lineage>
        <taxon>Eukaryota</taxon>
        <taxon>Fungi</taxon>
        <taxon>Fungi incertae sedis</taxon>
        <taxon>Mucoromycota</taxon>
        <taxon>Glomeromycotina</taxon>
        <taxon>Glomeromycetes</taxon>
        <taxon>Diversisporales</taxon>
        <taxon>Gigasporaceae</taxon>
        <taxon>Gigaspora</taxon>
    </lineage>
</organism>
<dbReference type="OrthoDB" id="10021397at2759"/>
<feature type="transmembrane region" description="Helical" evidence="9">
    <location>
        <begin position="137"/>
        <end position="158"/>
    </location>
</feature>
<evidence type="ECO:0000313" key="11">
    <source>
        <dbReference type="EMBL" id="KAF0404947.1"/>
    </source>
</evidence>
<dbReference type="FunFam" id="1.20.1720.10:FF:000013">
    <property type="entry name" value="Related to multidrug resistance proteins"/>
    <property type="match status" value="1"/>
</dbReference>
<keyword evidence="12" id="KW-1185">Reference proteome</keyword>
<comment type="caution">
    <text evidence="11">The sequence shown here is derived from an EMBL/GenBank/DDBJ whole genome shotgun (WGS) entry which is preliminary data.</text>
</comment>
<dbReference type="PANTHER" id="PTHR23501">
    <property type="entry name" value="MAJOR FACILITATOR SUPERFAMILY"/>
    <property type="match status" value="1"/>
</dbReference>
<dbReference type="PROSITE" id="PS50850">
    <property type="entry name" value="MFS"/>
    <property type="match status" value="1"/>
</dbReference>
<evidence type="ECO:0000313" key="12">
    <source>
        <dbReference type="Proteomes" id="UP000439903"/>
    </source>
</evidence>
<feature type="transmembrane region" description="Helical" evidence="9">
    <location>
        <begin position="200"/>
        <end position="223"/>
    </location>
</feature>